<dbReference type="SUPFAM" id="SSF89372">
    <property type="entry name" value="Fucose-specific lectin"/>
    <property type="match status" value="1"/>
</dbReference>
<sequence length="393" mass="41400">MALRSARTSKRADGGSRAPAGQQPHTRGRGAPAGPGDLPEPVSGAWLLRGKTGRLTAYAHTGDSLLWWTETAVGGPRWTGPGRLGLPSRGTVLSMAATQTTEGYVHLVALRRRPAPEGGTAPIDFVHAVQYQTGRALRDWQSIGSPYRDHAKAARMGAPSALTDAKGSLHVYVRNAEGRVSYRQQSPKGRFENWESARVEGVPVTGQVHTALRDDGVIEVYGPAAGRVLHWRRPTHDAAFARVEDEEPGAALQPGSLSSERTGPGRLTCYWRDGATTRVRAWRPGADPADLGGPGSGPLSVLRTPVDGVDCVILAGQGKDGRPALAAYPTEDEAAGLTWVPSGEPCRGTPALALDGEGRVALAAIGADGSLRVTRQKPEQGLALEAWATVGTL</sequence>
<dbReference type="EMBL" id="BAABEP010000001">
    <property type="protein sequence ID" value="GAA3706046.1"/>
    <property type="molecule type" value="Genomic_DNA"/>
</dbReference>
<feature type="region of interest" description="Disordered" evidence="1">
    <location>
        <begin position="245"/>
        <end position="265"/>
    </location>
</feature>
<feature type="region of interest" description="Disordered" evidence="1">
    <location>
        <begin position="1"/>
        <end position="44"/>
    </location>
</feature>
<gene>
    <name evidence="2" type="ORF">GCM10023082_00110</name>
</gene>
<dbReference type="Proteomes" id="UP001499884">
    <property type="component" value="Unassembled WGS sequence"/>
</dbReference>
<keyword evidence="3" id="KW-1185">Reference proteome</keyword>
<protein>
    <recommendedName>
        <fullName evidence="4">LmbE family protein</fullName>
    </recommendedName>
</protein>
<reference evidence="3" key="1">
    <citation type="journal article" date="2019" name="Int. J. Syst. Evol. Microbiol.">
        <title>The Global Catalogue of Microorganisms (GCM) 10K type strain sequencing project: providing services to taxonomists for standard genome sequencing and annotation.</title>
        <authorList>
            <consortium name="The Broad Institute Genomics Platform"/>
            <consortium name="The Broad Institute Genome Sequencing Center for Infectious Disease"/>
            <person name="Wu L."/>
            <person name="Ma J."/>
        </authorList>
    </citation>
    <scope>NUCLEOTIDE SEQUENCE [LARGE SCALE GENOMIC DNA]</scope>
    <source>
        <strain evidence="3">JCM 30846</strain>
    </source>
</reference>
<evidence type="ECO:0000256" key="1">
    <source>
        <dbReference type="SAM" id="MobiDB-lite"/>
    </source>
</evidence>
<evidence type="ECO:0008006" key="4">
    <source>
        <dbReference type="Google" id="ProtNLM"/>
    </source>
</evidence>
<organism evidence="2 3">
    <name type="scientific">Streptomyces tremellae</name>
    <dbReference type="NCBI Taxonomy" id="1124239"/>
    <lineage>
        <taxon>Bacteria</taxon>
        <taxon>Bacillati</taxon>
        <taxon>Actinomycetota</taxon>
        <taxon>Actinomycetes</taxon>
        <taxon>Kitasatosporales</taxon>
        <taxon>Streptomycetaceae</taxon>
        <taxon>Streptomyces</taxon>
    </lineage>
</organism>
<evidence type="ECO:0000313" key="2">
    <source>
        <dbReference type="EMBL" id="GAA3706046.1"/>
    </source>
</evidence>
<dbReference type="RefSeq" id="WP_345639627.1">
    <property type="nucleotide sequence ID" value="NZ_BAABEP010000001.1"/>
</dbReference>
<proteinExistence type="predicted"/>
<accession>A0ABP7DLG0</accession>
<comment type="caution">
    <text evidence="2">The sequence shown here is derived from an EMBL/GenBank/DDBJ whole genome shotgun (WGS) entry which is preliminary data.</text>
</comment>
<name>A0ABP7DLG0_9ACTN</name>
<evidence type="ECO:0000313" key="3">
    <source>
        <dbReference type="Proteomes" id="UP001499884"/>
    </source>
</evidence>